<evidence type="ECO:0000259" key="4">
    <source>
        <dbReference type="Pfam" id="PF00703"/>
    </source>
</evidence>
<comment type="caution">
    <text evidence="7">The sequence shown here is derived from an EMBL/GenBank/DDBJ whole genome shotgun (WGS) entry which is preliminary data.</text>
</comment>
<evidence type="ECO:0000256" key="3">
    <source>
        <dbReference type="ARBA" id="ARBA00023295"/>
    </source>
</evidence>
<dbReference type="Proteomes" id="UP000237749">
    <property type="component" value="Unassembled WGS sequence"/>
</dbReference>
<sequence length="745" mass="86400">MNKLSFNEGWEFLKLPDGNILNPYKPENFSEKDYCKVILPHTWYTDEDQYRGLAVYWKMLQVSEEWQNVFLEFEGADQHCKVFVNGIQIGEHRGAYSCFRVELPGPFLTEKALRLEVYVSNAENQTISPIFGDFTIFGGLYRNVNLLITEKEHFDYLYYGTNGIIASSSLEGETGLLEIESHVIAPDGAMIHYQVINDDGNVVTQITELANKTVRIQIPHPYLWNGKGESRLYVLRATLFVNGKEVDEVCERIGFRSIKMEADTGFYLNGRKEKIRGVSMHQDFAEVFSAVTKEHQDINFKLIEEIGANSLRLSHYQHPQYHYDRCDEEGYIVWAEIPMLKMTEDRELFENAKYQLTELILQNIHHPSICFWGIQNEIAMFKDAPYMHEMCRELYSYARELDDTRLITGANLYTVKFESELNKITDMVGYNIYFGWYYGEMNDYDHFLDQFHAACPDIPIGVSEYGVDTNTALHSDQPAVRDYSEEYQALYSETVYRIFESKDYLWGSFVWNMFDFSSSRRNEGGKKYINQKGLVTYDRKVRKDAFYYYKAMWSKEPFIHICSKRFIKRAENAVDIKAYTNQKEAALYGNQGNELICSAHNNGNGTVIFKDIELLPGKNSFVVRSLGTDSPEDEVTFEKVDEKESSYQLPDSGAGKAVRNWFLKEDDLIREGYFSLKDSAYDITQNQEAMKIFYEFAPATAETVEKDEGIPLGLSLLSILGRDKDRNPDFKMEDLNHALNQIKKY</sequence>
<evidence type="ECO:0000313" key="7">
    <source>
        <dbReference type="EMBL" id="PPK80963.1"/>
    </source>
</evidence>
<dbReference type="InterPro" id="IPR006104">
    <property type="entry name" value="Glyco_hydro_2_N"/>
</dbReference>
<dbReference type="GO" id="GO:0005975">
    <property type="term" value="P:carbohydrate metabolic process"/>
    <property type="evidence" value="ECO:0007669"/>
    <property type="project" value="InterPro"/>
</dbReference>
<keyword evidence="3" id="KW-0326">Glycosidase</keyword>
<dbReference type="AlphaFoldDB" id="A0A2S6HT93"/>
<dbReference type="InterPro" id="IPR006103">
    <property type="entry name" value="Glyco_hydro_2_cat"/>
</dbReference>
<organism evidence="7 8">
    <name type="scientific">Lacrimispora xylanisolvens</name>
    <dbReference type="NCBI Taxonomy" id="384636"/>
    <lineage>
        <taxon>Bacteria</taxon>
        <taxon>Bacillati</taxon>
        <taxon>Bacillota</taxon>
        <taxon>Clostridia</taxon>
        <taxon>Lachnospirales</taxon>
        <taxon>Lachnospiraceae</taxon>
        <taxon>Lacrimispora</taxon>
    </lineage>
</organism>
<dbReference type="PRINTS" id="PR00132">
    <property type="entry name" value="GLHYDRLASE2"/>
</dbReference>
<dbReference type="InterPro" id="IPR008979">
    <property type="entry name" value="Galactose-bd-like_sf"/>
</dbReference>
<evidence type="ECO:0000256" key="1">
    <source>
        <dbReference type="ARBA" id="ARBA00007401"/>
    </source>
</evidence>
<dbReference type="InterPro" id="IPR017853">
    <property type="entry name" value="GH"/>
</dbReference>
<dbReference type="OrthoDB" id="9801077at2"/>
<dbReference type="Pfam" id="PF02836">
    <property type="entry name" value="Glyco_hydro_2_C"/>
    <property type="match status" value="1"/>
</dbReference>
<dbReference type="EMBL" id="PTJA01000005">
    <property type="protein sequence ID" value="PPK80963.1"/>
    <property type="molecule type" value="Genomic_DNA"/>
</dbReference>
<comment type="similarity">
    <text evidence="1">Belongs to the glycosyl hydrolase 2 family.</text>
</comment>
<dbReference type="PANTHER" id="PTHR42732">
    <property type="entry name" value="BETA-GALACTOSIDASE"/>
    <property type="match status" value="1"/>
</dbReference>
<dbReference type="InterPro" id="IPR036156">
    <property type="entry name" value="Beta-gal/glucu_dom_sf"/>
</dbReference>
<dbReference type="InterPro" id="IPR013783">
    <property type="entry name" value="Ig-like_fold"/>
</dbReference>
<protein>
    <submittedName>
        <fullName evidence="7">Beta-galactosidase</fullName>
    </submittedName>
</protein>
<dbReference type="PANTHER" id="PTHR42732:SF1">
    <property type="entry name" value="BETA-MANNOSIDASE"/>
    <property type="match status" value="1"/>
</dbReference>
<evidence type="ECO:0000259" key="6">
    <source>
        <dbReference type="Pfam" id="PF02837"/>
    </source>
</evidence>
<accession>A0A2S6HT93</accession>
<feature type="domain" description="Glycoside hydrolase family 2 catalytic" evidence="5">
    <location>
        <begin position="263"/>
        <end position="553"/>
    </location>
</feature>
<dbReference type="Gene3D" id="2.60.40.10">
    <property type="entry name" value="Immunoglobulins"/>
    <property type="match status" value="2"/>
</dbReference>
<keyword evidence="8" id="KW-1185">Reference proteome</keyword>
<name>A0A2S6HT93_9FIRM</name>
<dbReference type="InterPro" id="IPR051913">
    <property type="entry name" value="GH2_Domain-Containing"/>
</dbReference>
<evidence type="ECO:0000259" key="5">
    <source>
        <dbReference type="Pfam" id="PF02836"/>
    </source>
</evidence>
<dbReference type="RefSeq" id="WP_104436951.1">
    <property type="nucleotide sequence ID" value="NZ_PTJA01000005.1"/>
</dbReference>
<reference evidence="7 8" key="1">
    <citation type="submission" date="2018-02" db="EMBL/GenBank/DDBJ databases">
        <title>Genomic Encyclopedia of Archaeal and Bacterial Type Strains, Phase II (KMG-II): from individual species to whole genera.</title>
        <authorList>
            <person name="Goeker M."/>
        </authorList>
    </citation>
    <scope>NUCLEOTIDE SEQUENCE [LARGE SCALE GENOMIC DNA]</scope>
    <source>
        <strain evidence="7 8">DSM 3808</strain>
    </source>
</reference>
<feature type="domain" description="Glycoside hydrolase family 2 immunoglobulin-like beta-sandwich" evidence="4">
    <location>
        <begin position="206"/>
        <end position="256"/>
    </location>
</feature>
<dbReference type="SUPFAM" id="SSF51445">
    <property type="entry name" value="(Trans)glycosidases"/>
    <property type="match status" value="1"/>
</dbReference>
<keyword evidence="2" id="KW-0378">Hydrolase</keyword>
<gene>
    <name evidence="7" type="ORF">BXY41_105182</name>
</gene>
<dbReference type="SUPFAM" id="SSF49785">
    <property type="entry name" value="Galactose-binding domain-like"/>
    <property type="match status" value="1"/>
</dbReference>
<dbReference type="InterPro" id="IPR006102">
    <property type="entry name" value="Ig-like_GH2"/>
</dbReference>
<proteinExistence type="inferred from homology"/>
<evidence type="ECO:0000313" key="8">
    <source>
        <dbReference type="Proteomes" id="UP000237749"/>
    </source>
</evidence>
<dbReference type="Gene3D" id="2.60.120.260">
    <property type="entry name" value="Galactose-binding domain-like"/>
    <property type="match status" value="1"/>
</dbReference>
<evidence type="ECO:0000256" key="2">
    <source>
        <dbReference type="ARBA" id="ARBA00022801"/>
    </source>
</evidence>
<dbReference type="Pfam" id="PF00703">
    <property type="entry name" value="Glyco_hydro_2"/>
    <property type="match status" value="1"/>
</dbReference>
<feature type="domain" description="Glycosyl hydrolases family 2 sugar binding" evidence="6">
    <location>
        <begin position="34"/>
        <end position="148"/>
    </location>
</feature>
<dbReference type="Pfam" id="PF02837">
    <property type="entry name" value="Glyco_hydro_2_N"/>
    <property type="match status" value="1"/>
</dbReference>
<dbReference type="InterPro" id="IPR006101">
    <property type="entry name" value="Glyco_hydro_2"/>
</dbReference>
<dbReference type="SUPFAM" id="SSF49303">
    <property type="entry name" value="beta-Galactosidase/glucuronidase domain"/>
    <property type="match status" value="1"/>
</dbReference>
<dbReference type="GO" id="GO:0004553">
    <property type="term" value="F:hydrolase activity, hydrolyzing O-glycosyl compounds"/>
    <property type="evidence" value="ECO:0007669"/>
    <property type="project" value="InterPro"/>
</dbReference>
<dbReference type="Gene3D" id="3.20.20.80">
    <property type="entry name" value="Glycosidases"/>
    <property type="match status" value="1"/>
</dbReference>